<proteinExistence type="predicted"/>
<dbReference type="EMBL" id="BIXY01000015">
    <property type="protein sequence ID" value="GCF07833.1"/>
    <property type="molecule type" value="Genomic_DNA"/>
</dbReference>
<evidence type="ECO:0000313" key="1">
    <source>
        <dbReference type="EMBL" id="GCF07833.1"/>
    </source>
</evidence>
<dbReference type="Proteomes" id="UP000322530">
    <property type="component" value="Unassembled WGS sequence"/>
</dbReference>
<comment type="caution">
    <text evidence="1">The sequence shown here is derived from an EMBL/GenBank/DDBJ whole genome shotgun (WGS) entry which is preliminary data.</text>
</comment>
<gene>
    <name evidence="1" type="ORF">KDI_13970</name>
</gene>
<accession>A0A5A5T9Z2</accession>
<sequence length="76" mass="8140">MARAQALLAELFFVLKKTEVDLIDCFIIDGFGGSPTIRIVGEPPNPSIDACYGRMDRAKAKSVKVVSQAGIACIIV</sequence>
<dbReference type="RefSeq" id="WP_149400842.1">
    <property type="nucleotide sequence ID" value="NZ_BIXY01000015.1"/>
</dbReference>
<protein>
    <submittedName>
        <fullName evidence="1">Uncharacterized protein</fullName>
    </submittedName>
</protein>
<name>A0A5A5T9Z2_9CHLR</name>
<keyword evidence="2" id="KW-1185">Reference proteome</keyword>
<dbReference type="AlphaFoldDB" id="A0A5A5T9Z2"/>
<organism evidence="1 2">
    <name type="scientific">Dictyobacter arantiisoli</name>
    <dbReference type="NCBI Taxonomy" id="2014874"/>
    <lineage>
        <taxon>Bacteria</taxon>
        <taxon>Bacillati</taxon>
        <taxon>Chloroflexota</taxon>
        <taxon>Ktedonobacteria</taxon>
        <taxon>Ktedonobacterales</taxon>
        <taxon>Dictyobacteraceae</taxon>
        <taxon>Dictyobacter</taxon>
    </lineage>
</organism>
<reference evidence="1 2" key="1">
    <citation type="submission" date="2019-01" db="EMBL/GenBank/DDBJ databases">
        <title>Draft genome sequence of Dictyobacter sp. Uno17.</title>
        <authorList>
            <person name="Wang C.M."/>
            <person name="Zheng Y."/>
            <person name="Sakai Y."/>
            <person name="Abe K."/>
            <person name="Yokota A."/>
            <person name="Yabe S."/>
        </authorList>
    </citation>
    <scope>NUCLEOTIDE SEQUENCE [LARGE SCALE GENOMIC DNA]</scope>
    <source>
        <strain evidence="1 2">Uno17</strain>
    </source>
</reference>
<evidence type="ECO:0000313" key="2">
    <source>
        <dbReference type="Proteomes" id="UP000322530"/>
    </source>
</evidence>